<reference evidence="5 6" key="1">
    <citation type="journal article" date="2021" name="Nat. Plants">
        <title>The Taxus genome provides insights into paclitaxel biosynthesis.</title>
        <authorList>
            <person name="Xiong X."/>
            <person name="Gou J."/>
            <person name="Liao Q."/>
            <person name="Li Y."/>
            <person name="Zhou Q."/>
            <person name="Bi G."/>
            <person name="Li C."/>
            <person name="Du R."/>
            <person name="Wang X."/>
            <person name="Sun T."/>
            <person name="Guo L."/>
            <person name="Liang H."/>
            <person name="Lu P."/>
            <person name="Wu Y."/>
            <person name="Zhang Z."/>
            <person name="Ro D.K."/>
            <person name="Shang Y."/>
            <person name="Huang S."/>
            <person name="Yan J."/>
        </authorList>
    </citation>
    <scope>NUCLEOTIDE SEQUENCE [LARGE SCALE GENOMIC DNA]</scope>
    <source>
        <strain evidence="5">Ta-2019</strain>
    </source>
</reference>
<protein>
    <recommendedName>
        <fullName evidence="4">PUM-HD domain-containing protein</fullName>
    </recommendedName>
</protein>
<dbReference type="GO" id="GO:0003729">
    <property type="term" value="F:mRNA binding"/>
    <property type="evidence" value="ECO:0007669"/>
    <property type="project" value="TreeGrafter"/>
</dbReference>
<dbReference type="PROSITE" id="PS50302">
    <property type="entry name" value="PUM"/>
    <property type="match status" value="4"/>
</dbReference>
<dbReference type="PROSITE" id="PS50303">
    <property type="entry name" value="PUM_HD"/>
    <property type="match status" value="1"/>
</dbReference>
<feature type="repeat" description="Pumilio" evidence="3">
    <location>
        <begin position="239"/>
        <end position="279"/>
    </location>
</feature>
<dbReference type="PANTHER" id="PTHR12537:SF13">
    <property type="entry name" value="PUMILIO HOMOLOGY DOMAIN FAMILY MEMBER 4"/>
    <property type="match status" value="1"/>
</dbReference>
<gene>
    <name evidence="5" type="ORF">KI387_031263</name>
</gene>
<dbReference type="Pfam" id="PF00806">
    <property type="entry name" value="PUF"/>
    <property type="match status" value="4"/>
</dbReference>
<comment type="caution">
    <text evidence="5">The sequence shown here is derived from an EMBL/GenBank/DDBJ whole genome shotgun (WGS) entry which is preliminary data.</text>
</comment>
<evidence type="ECO:0000256" key="2">
    <source>
        <dbReference type="ARBA" id="ARBA00022845"/>
    </source>
</evidence>
<dbReference type="Proteomes" id="UP000824469">
    <property type="component" value="Unassembled WGS sequence"/>
</dbReference>
<accession>A0AA38CHR0</accession>
<dbReference type="InterPro" id="IPR011989">
    <property type="entry name" value="ARM-like"/>
</dbReference>
<keyword evidence="1" id="KW-0677">Repeat</keyword>
<dbReference type="EMBL" id="JAHRHJ020000010">
    <property type="protein sequence ID" value="KAH9299581.1"/>
    <property type="molecule type" value="Genomic_DNA"/>
</dbReference>
<proteinExistence type="predicted"/>
<feature type="domain" description="PUM-HD" evidence="4">
    <location>
        <begin position="104"/>
        <end position="376"/>
    </location>
</feature>
<dbReference type="PANTHER" id="PTHR12537">
    <property type="entry name" value="RNA BINDING PROTEIN PUMILIO-RELATED"/>
    <property type="match status" value="1"/>
</dbReference>
<evidence type="ECO:0000313" key="6">
    <source>
        <dbReference type="Proteomes" id="UP000824469"/>
    </source>
</evidence>
<dbReference type="InterPro" id="IPR016024">
    <property type="entry name" value="ARM-type_fold"/>
</dbReference>
<dbReference type="AlphaFoldDB" id="A0AA38CHR0"/>
<dbReference type="GO" id="GO:0005737">
    <property type="term" value="C:cytoplasm"/>
    <property type="evidence" value="ECO:0007669"/>
    <property type="project" value="TreeGrafter"/>
</dbReference>
<evidence type="ECO:0000313" key="5">
    <source>
        <dbReference type="EMBL" id="KAH9299581.1"/>
    </source>
</evidence>
<dbReference type="InterPro" id="IPR001313">
    <property type="entry name" value="Pumilio_RNA-bd_rpt"/>
</dbReference>
<organism evidence="5 6">
    <name type="scientific">Taxus chinensis</name>
    <name type="common">Chinese yew</name>
    <name type="synonym">Taxus wallichiana var. chinensis</name>
    <dbReference type="NCBI Taxonomy" id="29808"/>
    <lineage>
        <taxon>Eukaryota</taxon>
        <taxon>Viridiplantae</taxon>
        <taxon>Streptophyta</taxon>
        <taxon>Embryophyta</taxon>
        <taxon>Tracheophyta</taxon>
        <taxon>Spermatophyta</taxon>
        <taxon>Pinopsida</taxon>
        <taxon>Pinidae</taxon>
        <taxon>Conifers II</taxon>
        <taxon>Cupressales</taxon>
        <taxon>Taxaceae</taxon>
        <taxon>Taxus</taxon>
    </lineage>
</organism>
<feature type="repeat" description="Pumilio" evidence="3">
    <location>
        <begin position="163"/>
        <end position="199"/>
    </location>
</feature>
<dbReference type="GO" id="GO:0006417">
    <property type="term" value="P:regulation of translation"/>
    <property type="evidence" value="ECO:0007669"/>
    <property type="project" value="UniProtKB-KW"/>
</dbReference>
<feature type="non-terminal residue" evidence="5">
    <location>
        <position position="1"/>
    </location>
</feature>
<evidence type="ECO:0000256" key="1">
    <source>
        <dbReference type="ARBA" id="ARBA00022737"/>
    </source>
</evidence>
<feature type="repeat" description="Pumilio" evidence="3">
    <location>
        <begin position="127"/>
        <end position="162"/>
    </location>
</feature>
<keyword evidence="6" id="KW-1185">Reference proteome</keyword>
<dbReference type="Gene3D" id="1.25.10.10">
    <property type="entry name" value="Leucine-rich Repeat Variant"/>
    <property type="match status" value="1"/>
</dbReference>
<keyword evidence="2" id="KW-0810">Translation regulation</keyword>
<feature type="non-terminal residue" evidence="5">
    <location>
        <position position="376"/>
    </location>
</feature>
<sequence>ANRLQVQECLVLYHLMGPQMVTVLDQQEKPNFPEKILTRNRIHGVNSVTTINPSSAGGRKKDFLTNGHGASRTYPNGQFSSAMPSESFQLDNRANSKGVPSIVTEFELTPKVLPSSQQQTKYNSLEEVEGRIYLIAKDQHGCRFLQKKFEEGIPQDVHAIFVEIINHIIELMTDPFGNYLVQKLLEVCNEDQRLQILLAVTGKPGELVNISLNMHGTRAVQRLIETLKTPEQISLVVKSLKSGVVTLIKDLNGNHVVQRCLQCLNDKDNQCCESRNVVRQVFCNDALYFSLDDGSDALYKRETLSILVSNTINRFAFQTFTFSTIAFQVAGYRKCLQDSSSLLQFLLSCLNHVSPLVYKITNEWGIIIVFNNHDLQ</sequence>
<dbReference type="SUPFAM" id="SSF48371">
    <property type="entry name" value="ARM repeat"/>
    <property type="match status" value="1"/>
</dbReference>
<evidence type="ECO:0000259" key="4">
    <source>
        <dbReference type="PROSITE" id="PS50303"/>
    </source>
</evidence>
<evidence type="ECO:0000256" key="3">
    <source>
        <dbReference type="PROSITE-ProRule" id="PRU00317"/>
    </source>
</evidence>
<dbReference type="SMART" id="SM00025">
    <property type="entry name" value="Pumilio"/>
    <property type="match status" value="4"/>
</dbReference>
<name>A0AA38CHR0_TAXCH</name>
<feature type="repeat" description="Pumilio" evidence="3">
    <location>
        <begin position="201"/>
        <end position="238"/>
    </location>
</feature>
<dbReference type="InterPro" id="IPR033133">
    <property type="entry name" value="PUM-HD"/>
</dbReference>